<dbReference type="PIRSF" id="PIRSF000654">
    <property type="entry name" value="Integrin-linked_kinase"/>
    <property type="match status" value="1"/>
</dbReference>
<gene>
    <name evidence="2" type="ORF">BJ322DRAFT_1087951</name>
</gene>
<keyword evidence="3" id="KW-1185">Reference proteome</keyword>
<evidence type="ECO:0000313" key="3">
    <source>
        <dbReference type="Proteomes" id="UP000736335"/>
    </source>
</evidence>
<dbReference type="PANTHER" id="PTHR44329:SF289">
    <property type="entry name" value="SERINE_THREONINE-PROTEIN KINASE VIK"/>
    <property type="match status" value="1"/>
</dbReference>
<proteinExistence type="predicted"/>
<dbReference type="Gene3D" id="1.10.510.10">
    <property type="entry name" value="Transferase(Phosphotransferase) domain 1"/>
    <property type="match status" value="1"/>
</dbReference>
<dbReference type="EMBL" id="WIUZ02000019">
    <property type="protein sequence ID" value="KAF9779523.1"/>
    <property type="molecule type" value="Genomic_DNA"/>
</dbReference>
<comment type="caution">
    <text evidence="2">The sequence shown here is derived from an EMBL/GenBank/DDBJ whole genome shotgun (WGS) entry which is preliminary data.</text>
</comment>
<evidence type="ECO:0000259" key="1">
    <source>
        <dbReference type="PROSITE" id="PS50011"/>
    </source>
</evidence>
<keyword evidence="2" id="KW-0418">Kinase</keyword>
<dbReference type="Proteomes" id="UP000736335">
    <property type="component" value="Unassembled WGS sequence"/>
</dbReference>
<dbReference type="PROSITE" id="PS50011">
    <property type="entry name" value="PROTEIN_KINASE_DOM"/>
    <property type="match status" value="1"/>
</dbReference>
<reference evidence="2" key="2">
    <citation type="submission" date="2020-11" db="EMBL/GenBank/DDBJ databases">
        <authorList>
            <consortium name="DOE Joint Genome Institute"/>
            <person name="Kuo A."/>
            <person name="Miyauchi S."/>
            <person name="Kiss E."/>
            <person name="Drula E."/>
            <person name="Kohler A."/>
            <person name="Sanchez-Garcia M."/>
            <person name="Andreopoulos B."/>
            <person name="Barry K.W."/>
            <person name="Bonito G."/>
            <person name="Buee M."/>
            <person name="Carver A."/>
            <person name="Chen C."/>
            <person name="Cichocki N."/>
            <person name="Clum A."/>
            <person name="Culley D."/>
            <person name="Crous P.W."/>
            <person name="Fauchery L."/>
            <person name="Girlanda M."/>
            <person name="Hayes R."/>
            <person name="Keri Z."/>
            <person name="Labutti K."/>
            <person name="Lipzen A."/>
            <person name="Lombard V."/>
            <person name="Magnuson J."/>
            <person name="Maillard F."/>
            <person name="Morin E."/>
            <person name="Murat C."/>
            <person name="Nolan M."/>
            <person name="Ohm R."/>
            <person name="Pangilinan J."/>
            <person name="Pereira M."/>
            <person name="Perotto S."/>
            <person name="Peter M."/>
            <person name="Riley R."/>
            <person name="Sitrit Y."/>
            <person name="Stielow B."/>
            <person name="Szollosi G."/>
            <person name="Zifcakova L."/>
            <person name="Stursova M."/>
            <person name="Spatafora J.W."/>
            <person name="Tedersoo L."/>
            <person name="Vaario L.-M."/>
            <person name="Yamada A."/>
            <person name="Yan M."/>
            <person name="Wang P."/>
            <person name="Xu J."/>
            <person name="Bruns T."/>
            <person name="Baldrian P."/>
            <person name="Vilgalys R."/>
            <person name="Henrissat B."/>
            <person name="Grigoriev I.V."/>
            <person name="Hibbett D."/>
            <person name="Nagy L.G."/>
            <person name="Martin F.M."/>
        </authorList>
    </citation>
    <scope>NUCLEOTIDE SEQUENCE</scope>
    <source>
        <strain evidence="2">UH-Tt-Lm1</strain>
    </source>
</reference>
<dbReference type="GO" id="GO:0005524">
    <property type="term" value="F:ATP binding"/>
    <property type="evidence" value="ECO:0007669"/>
    <property type="project" value="InterPro"/>
</dbReference>
<reference evidence="2" key="1">
    <citation type="journal article" date="2020" name="Nat. Commun.">
        <title>Large-scale genome sequencing of mycorrhizal fungi provides insights into the early evolution of symbiotic traits.</title>
        <authorList>
            <person name="Miyauchi S."/>
            <person name="Kiss E."/>
            <person name="Kuo A."/>
            <person name="Drula E."/>
            <person name="Kohler A."/>
            <person name="Sanchez-Garcia M."/>
            <person name="Morin E."/>
            <person name="Andreopoulos B."/>
            <person name="Barry K.W."/>
            <person name="Bonito G."/>
            <person name="Buee M."/>
            <person name="Carver A."/>
            <person name="Chen C."/>
            <person name="Cichocki N."/>
            <person name="Clum A."/>
            <person name="Culley D."/>
            <person name="Crous P.W."/>
            <person name="Fauchery L."/>
            <person name="Girlanda M."/>
            <person name="Hayes R.D."/>
            <person name="Keri Z."/>
            <person name="LaButti K."/>
            <person name="Lipzen A."/>
            <person name="Lombard V."/>
            <person name="Magnuson J."/>
            <person name="Maillard F."/>
            <person name="Murat C."/>
            <person name="Nolan M."/>
            <person name="Ohm R.A."/>
            <person name="Pangilinan J."/>
            <person name="Pereira M.F."/>
            <person name="Perotto S."/>
            <person name="Peter M."/>
            <person name="Pfister S."/>
            <person name="Riley R."/>
            <person name="Sitrit Y."/>
            <person name="Stielow J.B."/>
            <person name="Szollosi G."/>
            <person name="Zifcakova L."/>
            <person name="Stursova M."/>
            <person name="Spatafora J.W."/>
            <person name="Tedersoo L."/>
            <person name="Vaario L.M."/>
            <person name="Yamada A."/>
            <person name="Yan M."/>
            <person name="Wang P."/>
            <person name="Xu J."/>
            <person name="Bruns T."/>
            <person name="Baldrian P."/>
            <person name="Vilgalys R."/>
            <person name="Dunand C."/>
            <person name="Henrissat B."/>
            <person name="Grigoriev I.V."/>
            <person name="Hibbett D."/>
            <person name="Nagy L.G."/>
            <person name="Martin F.M."/>
        </authorList>
    </citation>
    <scope>NUCLEOTIDE SEQUENCE</scope>
    <source>
        <strain evidence="2">UH-Tt-Lm1</strain>
    </source>
</reference>
<dbReference type="InterPro" id="IPR051681">
    <property type="entry name" value="Ser/Thr_Kinases-Pseudokinases"/>
</dbReference>
<organism evidence="2 3">
    <name type="scientific">Thelephora terrestris</name>
    <dbReference type="NCBI Taxonomy" id="56493"/>
    <lineage>
        <taxon>Eukaryota</taxon>
        <taxon>Fungi</taxon>
        <taxon>Dikarya</taxon>
        <taxon>Basidiomycota</taxon>
        <taxon>Agaricomycotina</taxon>
        <taxon>Agaricomycetes</taxon>
        <taxon>Thelephorales</taxon>
        <taxon>Thelephoraceae</taxon>
        <taxon>Thelephora</taxon>
    </lineage>
</organism>
<dbReference type="InterPro" id="IPR000719">
    <property type="entry name" value="Prot_kinase_dom"/>
</dbReference>
<dbReference type="SUPFAM" id="SSF56112">
    <property type="entry name" value="Protein kinase-like (PK-like)"/>
    <property type="match status" value="1"/>
</dbReference>
<dbReference type="Pfam" id="PF07714">
    <property type="entry name" value="PK_Tyr_Ser-Thr"/>
    <property type="match status" value="1"/>
</dbReference>
<dbReference type="GO" id="GO:0004674">
    <property type="term" value="F:protein serine/threonine kinase activity"/>
    <property type="evidence" value="ECO:0007669"/>
    <property type="project" value="TreeGrafter"/>
</dbReference>
<dbReference type="InterPro" id="IPR011009">
    <property type="entry name" value="Kinase-like_dom_sf"/>
</dbReference>
<dbReference type="InterPro" id="IPR001245">
    <property type="entry name" value="Ser-Thr/Tyr_kinase_cat_dom"/>
</dbReference>
<accession>A0A9P6H4T5</accession>
<sequence>MPSACRFFNSEDVKPTGVHPVAAGGFADIWEAMHAGRKVVLKSYRCHVTSDVAQVVERFYNEVRVCGLLRHRDVNAVPSIGVYSTETHPFALVYEFMDGLDLKQYLRNEPNARRLELLTDVAQSLRRMHNLGIVHGSLQVAHVLVDKDGAAHISGLGNAYILPHSTAWAAEGGMGADRLGPGLAPDVTDSTQPAEASDVYAFGVMAFEILTGHPPFFELTGIAARYSMLKGNRPPRPSRQEISDRLWYMVERCWHAVPTQRISIGELVDLLETELRHLSNPQALSCD</sequence>
<dbReference type="PANTHER" id="PTHR44329">
    <property type="entry name" value="SERINE/THREONINE-PROTEIN KINASE TNNI3K-RELATED"/>
    <property type="match status" value="1"/>
</dbReference>
<feature type="domain" description="Protein kinase" evidence="1">
    <location>
        <begin position="15"/>
        <end position="275"/>
    </location>
</feature>
<name>A0A9P6H4T5_9AGAM</name>
<keyword evidence="2" id="KW-0808">Transferase</keyword>
<protein>
    <submittedName>
        <fullName evidence="2">Kinase-like domain-containing protein</fullName>
    </submittedName>
</protein>
<evidence type="ECO:0000313" key="2">
    <source>
        <dbReference type="EMBL" id="KAF9779523.1"/>
    </source>
</evidence>
<dbReference type="OrthoDB" id="3269467at2759"/>
<dbReference type="AlphaFoldDB" id="A0A9P6H4T5"/>